<gene>
    <name evidence="5" type="ORF">NEZAVI_LOCUS9920</name>
</gene>
<feature type="compositionally biased region" description="Polar residues" evidence="3">
    <location>
        <begin position="559"/>
        <end position="573"/>
    </location>
</feature>
<evidence type="ECO:0000256" key="1">
    <source>
        <dbReference type="ARBA" id="ARBA00004123"/>
    </source>
</evidence>
<keyword evidence="2" id="KW-0539">Nucleus</keyword>
<dbReference type="EMBL" id="OV725080">
    <property type="protein sequence ID" value="CAH1400746.1"/>
    <property type="molecule type" value="Genomic_DNA"/>
</dbReference>
<dbReference type="InterPro" id="IPR025927">
    <property type="entry name" value="Znf_KANL2-like"/>
</dbReference>
<proteinExistence type="predicted"/>
<dbReference type="GO" id="GO:0005634">
    <property type="term" value="C:nucleus"/>
    <property type="evidence" value="ECO:0007669"/>
    <property type="project" value="UniProtKB-SubCell"/>
</dbReference>
<evidence type="ECO:0000256" key="3">
    <source>
        <dbReference type="SAM" id="MobiDB-lite"/>
    </source>
</evidence>
<dbReference type="InterPro" id="IPR036397">
    <property type="entry name" value="RNaseH_sf"/>
</dbReference>
<feature type="compositionally biased region" description="Basic and acidic residues" evidence="3">
    <location>
        <begin position="593"/>
        <end position="605"/>
    </location>
</feature>
<name>A0A9P0HFM1_NEZVI</name>
<sequence>MQDAFVRDMFSLSDVNNSRYNGHVQLSSCGKSTGGKRDRKGCTKGKIEAIMKNNSVRPKVCISASVKKPVSTVNNHSLFSNHSVKAEQEEDPYTFTEPEPQALSLYQPSGSSNKKPSQLRPSPTTMVCQEKNKVEHGKTLLKVVKTPEGTSKMNKLQADIARNKVIGKRRKINEQSSPKVNEWAIKREPGKVCISAKRKSIWQRERNSKHELLERIHQVQNNLNQFTRDLYPLEPVVKPLNDTLFTGSQWVFQQVSAPAHKAMSTHQWQQKNILEFISASDWPLGRPHPNPLNYRLWSKLEMMACRRAHHNLESLKQSLVRAVERFPQEVLGAAIDDWPRRLNACLEVSDSDSDSEPGMAVYERSWFCSSGEGLPRERRVEEARASLRRRLHHTVRALRLTELPPKNLYTAVIAAARRFPSATAAILDPTLSLKPHLPINRGSMFLLRGEKCSYPEGCEGQALPCTRHCLRHIMYNVDQRLFSHCTAKYPDNTQCTTPVFDVLHHLPLCHRHASSVTYETQNRLSDSRSGKKVSKKSRILGSSKRNNKKRKKLGISPSAPRQSNDVTSTSSPIPASVPETILESETSTIVPQPHDKNGEYEPTREETEELERALEAVNNDVRSLETLSRSLPLLQLPLDTMALLDDPTPFTSFHNGFPPPQTHQS</sequence>
<dbReference type="Pfam" id="PF13891">
    <property type="entry name" value="zf-C3HC3H_KANSL2"/>
    <property type="match status" value="1"/>
</dbReference>
<comment type="subcellular location">
    <subcellularLocation>
        <location evidence="1">Nucleus</location>
    </subcellularLocation>
</comment>
<dbReference type="Gene3D" id="3.30.420.10">
    <property type="entry name" value="Ribonuclease H-like superfamily/Ribonuclease H"/>
    <property type="match status" value="1"/>
</dbReference>
<feature type="region of interest" description="Disordered" evidence="3">
    <location>
        <begin position="103"/>
        <end position="124"/>
    </location>
</feature>
<feature type="region of interest" description="Disordered" evidence="3">
    <location>
        <begin position="517"/>
        <end position="605"/>
    </location>
</feature>
<protein>
    <recommendedName>
        <fullName evidence="4">KANL2-like probable zinc-finger domain-containing protein</fullName>
    </recommendedName>
</protein>
<reference evidence="5" key="1">
    <citation type="submission" date="2022-01" db="EMBL/GenBank/DDBJ databases">
        <authorList>
            <person name="King R."/>
        </authorList>
    </citation>
    <scope>NUCLEOTIDE SEQUENCE</scope>
</reference>
<feature type="domain" description="KANL2-like probable zinc-finger" evidence="4">
    <location>
        <begin position="452"/>
        <end position="513"/>
    </location>
</feature>
<dbReference type="GO" id="GO:0003676">
    <property type="term" value="F:nucleic acid binding"/>
    <property type="evidence" value="ECO:0007669"/>
    <property type="project" value="InterPro"/>
</dbReference>
<keyword evidence="6" id="KW-1185">Reference proteome</keyword>
<evidence type="ECO:0000313" key="5">
    <source>
        <dbReference type="EMBL" id="CAH1400746.1"/>
    </source>
</evidence>
<evidence type="ECO:0000313" key="6">
    <source>
        <dbReference type="Proteomes" id="UP001152798"/>
    </source>
</evidence>
<dbReference type="PANTHER" id="PTHR16198">
    <property type="match status" value="1"/>
</dbReference>
<accession>A0A9P0HFM1</accession>
<dbReference type="OrthoDB" id="10038011at2759"/>
<dbReference type="Proteomes" id="UP001152798">
    <property type="component" value="Chromosome 4"/>
</dbReference>
<dbReference type="AlphaFoldDB" id="A0A9P0HFM1"/>
<dbReference type="PANTHER" id="PTHR16198:SF2">
    <property type="entry name" value="INO80 COMPLEX SUBUNIT D"/>
    <property type="match status" value="1"/>
</dbReference>
<evidence type="ECO:0000256" key="2">
    <source>
        <dbReference type="ARBA" id="ARBA00023242"/>
    </source>
</evidence>
<feature type="compositionally biased region" description="Polar residues" evidence="3">
    <location>
        <begin position="104"/>
        <end position="124"/>
    </location>
</feature>
<evidence type="ECO:0000259" key="4">
    <source>
        <dbReference type="Pfam" id="PF13891"/>
    </source>
</evidence>
<organism evidence="5 6">
    <name type="scientific">Nezara viridula</name>
    <name type="common">Southern green stink bug</name>
    <name type="synonym">Cimex viridulus</name>
    <dbReference type="NCBI Taxonomy" id="85310"/>
    <lineage>
        <taxon>Eukaryota</taxon>
        <taxon>Metazoa</taxon>
        <taxon>Ecdysozoa</taxon>
        <taxon>Arthropoda</taxon>
        <taxon>Hexapoda</taxon>
        <taxon>Insecta</taxon>
        <taxon>Pterygota</taxon>
        <taxon>Neoptera</taxon>
        <taxon>Paraneoptera</taxon>
        <taxon>Hemiptera</taxon>
        <taxon>Heteroptera</taxon>
        <taxon>Panheteroptera</taxon>
        <taxon>Pentatomomorpha</taxon>
        <taxon>Pentatomoidea</taxon>
        <taxon>Pentatomidae</taxon>
        <taxon>Pentatominae</taxon>
        <taxon>Nezara</taxon>
    </lineage>
</organism>